<reference evidence="1" key="1">
    <citation type="submission" date="2014-09" db="EMBL/GenBank/DDBJ databases">
        <authorList>
            <person name="Magalhaes I.L.F."/>
            <person name="Oliveira U."/>
            <person name="Santos F.R."/>
            <person name="Vidigal T.H.D.A."/>
            <person name="Brescovit A.D."/>
            <person name="Santos A.J."/>
        </authorList>
    </citation>
    <scope>NUCLEOTIDE SEQUENCE</scope>
    <source>
        <tissue evidence="1">Shoot tissue taken approximately 20 cm above the soil surface</tissue>
    </source>
</reference>
<reference evidence="1" key="2">
    <citation type="journal article" date="2015" name="Data Brief">
        <title>Shoot transcriptome of the giant reed, Arundo donax.</title>
        <authorList>
            <person name="Barrero R.A."/>
            <person name="Guerrero F.D."/>
            <person name="Moolhuijzen P."/>
            <person name="Goolsby J.A."/>
            <person name="Tidwell J."/>
            <person name="Bellgard S.E."/>
            <person name="Bellgard M.I."/>
        </authorList>
    </citation>
    <scope>NUCLEOTIDE SEQUENCE</scope>
    <source>
        <tissue evidence="1">Shoot tissue taken approximately 20 cm above the soil surface</tissue>
    </source>
</reference>
<name>A0A0A9QHT1_ARUDO</name>
<organism evidence="1">
    <name type="scientific">Arundo donax</name>
    <name type="common">Giant reed</name>
    <name type="synonym">Donax arundinaceus</name>
    <dbReference type="NCBI Taxonomy" id="35708"/>
    <lineage>
        <taxon>Eukaryota</taxon>
        <taxon>Viridiplantae</taxon>
        <taxon>Streptophyta</taxon>
        <taxon>Embryophyta</taxon>
        <taxon>Tracheophyta</taxon>
        <taxon>Spermatophyta</taxon>
        <taxon>Magnoliopsida</taxon>
        <taxon>Liliopsida</taxon>
        <taxon>Poales</taxon>
        <taxon>Poaceae</taxon>
        <taxon>PACMAD clade</taxon>
        <taxon>Arundinoideae</taxon>
        <taxon>Arundineae</taxon>
        <taxon>Arundo</taxon>
    </lineage>
</organism>
<proteinExistence type="predicted"/>
<dbReference type="AlphaFoldDB" id="A0A0A9QHT1"/>
<dbReference type="EMBL" id="GBRH01246192">
    <property type="protein sequence ID" value="JAD51703.1"/>
    <property type="molecule type" value="Transcribed_RNA"/>
</dbReference>
<accession>A0A0A9QHT1</accession>
<sequence length="47" mass="5496">MTLHCCFSLFLLLSNHQIHVYMSVMNSVTFGCSLYRNHFICYCSNLC</sequence>
<protein>
    <submittedName>
        <fullName evidence="1">Uncharacterized protein</fullName>
    </submittedName>
</protein>
<evidence type="ECO:0000313" key="1">
    <source>
        <dbReference type="EMBL" id="JAD51703.1"/>
    </source>
</evidence>